<evidence type="ECO:0000256" key="22">
    <source>
        <dbReference type="ARBA" id="ARBA00062909"/>
    </source>
</evidence>
<dbReference type="PANTHER" id="PTHR31573">
    <property type="entry name" value="ALPHA-KETOGLUTARATE-DEPENDENT DIOXYGENASE ALKB HOMOLOG 2"/>
    <property type="match status" value="1"/>
</dbReference>
<accession>A0A9P0MBF0</accession>
<keyword evidence="10" id="KW-0234">DNA repair</keyword>
<feature type="binding site" evidence="27">
    <location>
        <position position="124"/>
    </location>
    <ligand>
        <name>2-oxoglutarate</name>
        <dbReference type="ChEBI" id="CHEBI:16810"/>
    </ligand>
</feature>
<evidence type="ECO:0000256" key="3">
    <source>
        <dbReference type="ARBA" id="ARBA00004642"/>
    </source>
</evidence>
<keyword evidence="5" id="KW-0227">DNA damage</keyword>
<comment type="catalytic activity">
    <reaction evidence="14">
        <text>a 1,N(6)-etheno-2'-deoxyadenosine in single-stranded DNA + 2-oxoglutarate + O2 + H2O = a 2'-deoxyadenosine in single-stranded DNA + glyoxal + succinate + CO2</text>
        <dbReference type="Rhea" id="RHEA:70459"/>
        <dbReference type="Rhea" id="RHEA-COMP:17896"/>
        <dbReference type="Rhea" id="RHEA-COMP:17904"/>
        <dbReference type="ChEBI" id="CHEBI:15377"/>
        <dbReference type="ChEBI" id="CHEBI:15379"/>
        <dbReference type="ChEBI" id="CHEBI:16526"/>
        <dbReference type="ChEBI" id="CHEBI:16810"/>
        <dbReference type="ChEBI" id="CHEBI:30031"/>
        <dbReference type="ChEBI" id="CHEBI:34779"/>
        <dbReference type="ChEBI" id="CHEBI:90615"/>
        <dbReference type="ChEBI" id="CHEBI:189583"/>
    </reaction>
    <physiologicalReaction direction="left-to-right" evidence="14">
        <dbReference type="Rhea" id="RHEA:70460"/>
    </physiologicalReaction>
</comment>
<dbReference type="GO" id="GO:0006307">
    <property type="term" value="P:DNA alkylation repair"/>
    <property type="evidence" value="ECO:0007669"/>
    <property type="project" value="TreeGrafter"/>
</dbReference>
<evidence type="ECO:0000256" key="6">
    <source>
        <dbReference type="ARBA" id="ARBA00022842"/>
    </source>
</evidence>
<evidence type="ECO:0000256" key="16">
    <source>
        <dbReference type="ARBA" id="ARBA00051434"/>
    </source>
</evidence>
<dbReference type="AlphaFoldDB" id="A0A9P0MBF0"/>
<keyword evidence="9" id="KW-0408">Iron</keyword>
<keyword evidence="7" id="KW-0223">Dioxygenase</keyword>
<sequence>METKLDELQQTFLKISKTKLSLTKISGDRLDLDYGIVLPKTVANQVFKYLEETIEYYQGELTQVRIFGKFHKIPRQQVAFGDDGLKYTFSGVTVPAKPWTNVLESLRNMVGCLTGHHYNFVLINRYRNGKDHIGEHRDAEKDLDRNSPIVSISLGQQRNFILKHGESRGKNKSKSIRPVKLALEHGSILLMNPPTNEIWYHSLPPCKTAPGVRINLTFRKIIV</sequence>
<dbReference type="Gene3D" id="2.60.120.590">
    <property type="entry name" value="Alpha-ketoglutarate-dependent dioxygenase AlkB-like"/>
    <property type="match status" value="1"/>
</dbReference>
<evidence type="ECO:0000256" key="27">
    <source>
        <dbReference type="PIRSR" id="PIRSR632852-1"/>
    </source>
</evidence>
<evidence type="ECO:0000256" key="23">
    <source>
        <dbReference type="ARBA" id="ARBA00066725"/>
    </source>
</evidence>
<evidence type="ECO:0000313" key="30">
    <source>
        <dbReference type="Proteomes" id="UP001152888"/>
    </source>
</evidence>
<gene>
    <name evidence="29" type="ORF">ACAOBT_LOCUS30716</name>
</gene>
<evidence type="ECO:0000256" key="20">
    <source>
        <dbReference type="ARBA" id="ARBA00052800"/>
    </source>
</evidence>
<dbReference type="InterPro" id="IPR027450">
    <property type="entry name" value="AlkB-like"/>
</dbReference>
<feature type="binding site" evidence="27">
    <location>
        <begin position="67"/>
        <end position="69"/>
    </location>
    <ligand>
        <name>substrate</name>
    </ligand>
</feature>
<dbReference type="OrthoDB" id="445341at2759"/>
<evidence type="ECO:0000256" key="4">
    <source>
        <dbReference type="ARBA" id="ARBA00022723"/>
    </source>
</evidence>
<feature type="binding site" evidence="27">
    <location>
        <position position="213"/>
    </location>
    <ligand>
        <name>2-oxoglutarate</name>
        <dbReference type="ChEBI" id="CHEBI:16810"/>
    </ligand>
</feature>
<evidence type="ECO:0000256" key="18">
    <source>
        <dbReference type="ARBA" id="ARBA00052597"/>
    </source>
</evidence>
<feature type="binding site" evidence="27">
    <location>
        <position position="201"/>
    </location>
    <ligand>
        <name>2-oxoglutarate</name>
        <dbReference type="ChEBI" id="CHEBI:16810"/>
    </ligand>
</feature>
<evidence type="ECO:0000256" key="19">
    <source>
        <dbReference type="ARBA" id="ARBA00052627"/>
    </source>
</evidence>
<reference evidence="29" key="1">
    <citation type="submission" date="2022-03" db="EMBL/GenBank/DDBJ databases">
        <authorList>
            <person name="Sayadi A."/>
        </authorList>
    </citation>
    <scope>NUCLEOTIDE SEQUENCE</scope>
</reference>
<dbReference type="InterPro" id="IPR032852">
    <property type="entry name" value="ALKBH2"/>
</dbReference>
<keyword evidence="4" id="KW-0479">Metal-binding</keyword>
<evidence type="ECO:0000256" key="25">
    <source>
        <dbReference type="ARBA" id="ARBA00077989"/>
    </source>
</evidence>
<name>A0A9P0MBF0_ACAOB</name>
<evidence type="ECO:0000256" key="21">
    <source>
        <dbReference type="ARBA" id="ARBA00053025"/>
    </source>
</evidence>
<comment type="subunit">
    <text evidence="22">Interacts with PCNA homotrimer; this interaction is enhanced during the S-phase of the cell cycle. Interacts with nucleolar proteins NCL, UBTF and NPM1. Interacts with XRCC5-XRCC6 heterodimer.</text>
</comment>
<keyword evidence="30" id="KW-1185">Reference proteome</keyword>
<feature type="binding site" evidence="27">
    <location>
        <position position="217"/>
    </location>
    <ligand>
        <name>2-oxoglutarate</name>
        <dbReference type="ChEBI" id="CHEBI:16810"/>
    </ligand>
</feature>
<evidence type="ECO:0000256" key="10">
    <source>
        <dbReference type="ARBA" id="ARBA00023204"/>
    </source>
</evidence>
<dbReference type="PANTHER" id="PTHR31573:SF1">
    <property type="entry name" value="DNA OXIDATIVE DEMETHYLASE ALKBH2"/>
    <property type="match status" value="1"/>
</dbReference>
<comment type="catalytic activity">
    <reaction evidence="15">
        <text>an N(3)-methyl-2'-deoxycytidine in double-stranded DNA + 2-oxoglutarate + O2 = a 2'-deoxycytidine in double-stranded DNA + formaldehyde + succinate + CO2 + H(+)</text>
        <dbReference type="Rhea" id="RHEA:70439"/>
        <dbReference type="Rhea" id="RHEA-COMP:14237"/>
        <dbReference type="Rhea" id="RHEA-COMP:17070"/>
        <dbReference type="ChEBI" id="CHEBI:15378"/>
        <dbReference type="ChEBI" id="CHEBI:15379"/>
        <dbReference type="ChEBI" id="CHEBI:16526"/>
        <dbReference type="ChEBI" id="CHEBI:16810"/>
        <dbReference type="ChEBI" id="CHEBI:16842"/>
        <dbReference type="ChEBI" id="CHEBI:30031"/>
        <dbReference type="ChEBI" id="CHEBI:85452"/>
        <dbReference type="ChEBI" id="CHEBI:139075"/>
    </reaction>
    <physiologicalReaction direction="left-to-right" evidence="15">
        <dbReference type="Rhea" id="RHEA:70440"/>
    </physiologicalReaction>
</comment>
<dbReference type="EMBL" id="CAKOFQ010007868">
    <property type="protein sequence ID" value="CAH2009250.1"/>
    <property type="molecule type" value="Genomic_DNA"/>
</dbReference>
<feature type="binding site" evidence="27">
    <location>
        <position position="126"/>
    </location>
    <ligand>
        <name>2-oxoglutarate</name>
        <dbReference type="ChEBI" id="CHEBI:16810"/>
    </ligand>
</feature>
<evidence type="ECO:0000313" key="29">
    <source>
        <dbReference type="EMBL" id="CAH2009250.1"/>
    </source>
</evidence>
<dbReference type="GO" id="GO:0035516">
    <property type="term" value="F:broad specificity oxidative DNA demethylase activity"/>
    <property type="evidence" value="ECO:0007669"/>
    <property type="project" value="UniProtKB-EC"/>
</dbReference>
<comment type="catalytic activity">
    <reaction evidence="12">
        <text>an N(1)-methyl-2'-deoxyadenosine in single-stranded DNA + 2-oxoglutarate + O2 = a 2'-deoxyadenosine in single-stranded DNA + formaldehyde + succinate + CO2 + H(+)</text>
        <dbReference type="Rhea" id="RHEA:70447"/>
        <dbReference type="Rhea" id="RHEA-COMP:17895"/>
        <dbReference type="Rhea" id="RHEA-COMP:17896"/>
        <dbReference type="ChEBI" id="CHEBI:15378"/>
        <dbReference type="ChEBI" id="CHEBI:15379"/>
        <dbReference type="ChEBI" id="CHEBI:16526"/>
        <dbReference type="ChEBI" id="CHEBI:16810"/>
        <dbReference type="ChEBI" id="CHEBI:16842"/>
        <dbReference type="ChEBI" id="CHEBI:30031"/>
        <dbReference type="ChEBI" id="CHEBI:90615"/>
        <dbReference type="ChEBI" id="CHEBI:139096"/>
    </reaction>
    <physiologicalReaction direction="left-to-right" evidence="12">
        <dbReference type="Rhea" id="RHEA:70448"/>
    </physiologicalReaction>
</comment>
<keyword evidence="11" id="KW-0539">Nucleus</keyword>
<comment type="catalytic activity">
    <reaction evidence="20">
        <text>an N(1)-methyl-2'-deoxyadenosine in double-stranded DNA + 2-oxoglutarate + O2 = a 2'-deoxyadenosine in double-stranded DNA + formaldehyde + succinate + CO2 + H(+)</text>
        <dbReference type="Rhea" id="RHEA:70443"/>
        <dbReference type="Rhea" id="RHEA-COMP:14236"/>
        <dbReference type="Rhea" id="RHEA-COMP:17897"/>
        <dbReference type="ChEBI" id="CHEBI:15378"/>
        <dbReference type="ChEBI" id="CHEBI:15379"/>
        <dbReference type="ChEBI" id="CHEBI:16526"/>
        <dbReference type="ChEBI" id="CHEBI:16810"/>
        <dbReference type="ChEBI" id="CHEBI:16842"/>
        <dbReference type="ChEBI" id="CHEBI:30031"/>
        <dbReference type="ChEBI" id="CHEBI:90615"/>
        <dbReference type="ChEBI" id="CHEBI:139096"/>
    </reaction>
    <physiologicalReaction direction="left-to-right" evidence="20">
        <dbReference type="Rhea" id="RHEA:70444"/>
    </physiologicalReaction>
</comment>
<dbReference type="Proteomes" id="UP001152888">
    <property type="component" value="Unassembled WGS sequence"/>
</dbReference>
<evidence type="ECO:0000256" key="17">
    <source>
        <dbReference type="ARBA" id="ARBA00051755"/>
    </source>
</evidence>
<evidence type="ECO:0000256" key="15">
    <source>
        <dbReference type="ARBA" id="ARBA00051376"/>
    </source>
</evidence>
<evidence type="ECO:0000256" key="8">
    <source>
        <dbReference type="ARBA" id="ARBA00023002"/>
    </source>
</evidence>
<feature type="binding site" evidence="27">
    <location>
        <begin position="87"/>
        <end position="89"/>
    </location>
    <ligand>
        <name>substrate</name>
    </ligand>
</feature>
<comment type="subcellular location">
    <subcellularLocation>
        <location evidence="2">Nucleus</location>
        <location evidence="2">Nucleolus</location>
    </subcellularLocation>
    <subcellularLocation>
        <location evidence="3">Nucleus</location>
        <location evidence="3">Nucleoplasm</location>
    </subcellularLocation>
</comment>
<feature type="binding site" evidence="27">
    <location>
        <position position="219"/>
    </location>
    <ligand>
        <name>2-oxoglutarate</name>
        <dbReference type="ChEBI" id="CHEBI:16810"/>
    </ligand>
</feature>
<dbReference type="GO" id="GO:0005730">
    <property type="term" value="C:nucleolus"/>
    <property type="evidence" value="ECO:0007669"/>
    <property type="project" value="UniProtKB-SubCell"/>
</dbReference>
<evidence type="ECO:0000256" key="7">
    <source>
        <dbReference type="ARBA" id="ARBA00022964"/>
    </source>
</evidence>
<dbReference type="FunFam" id="2.60.120.590:FF:000004">
    <property type="entry name" value="DNA oxidative demethylase ALKBH2"/>
    <property type="match status" value="1"/>
</dbReference>
<keyword evidence="6" id="KW-0460">Magnesium</keyword>
<evidence type="ECO:0000259" key="28">
    <source>
        <dbReference type="PROSITE" id="PS51471"/>
    </source>
</evidence>
<protein>
    <recommendedName>
        <fullName evidence="24">DNA oxidative demethylase ALKBH2</fullName>
        <ecNumber evidence="23">1.14.11.33</ecNumber>
    </recommendedName>
    <alternativeName>
        <fullName evidence="25">Alkylated DNA repair protein alkB homolog 2</fullName>
    </alternativeName>
    <alternativeName>
        <fullName evidence="26">Alpha-ketoglutarate-dependent dioxygenase alkB homolog 2</fullName>
    </alternativeName>
</protein>
<dbReference type="SUPFAM" id="SSF51197">
    <property type="entry name" value="Clavaminate synthase-like"/>
    <property type="match status" value="1"/>
</dbReference>
<comment type="catalytic activity">
    <reaction evidence="13">
        <text>an N(3)-methyl-2'-deoxycytidine in single-stranded DNA + 2-oxoglutarate + O2 = a 2'-deoxycytidine in single-stranded DNA + formaldehyde + succinate + CO2 + H(+)</text>
        <dbReference type="Rhea" id="RHEA:70435"/>
        <dbReference type="Rhea" id="RHEA-COMP:12846"/>
        <dbReference type="Rhea" id="RHEA-COMP:17894"/>
        <dbReference type="ChEBI" id="CHEBI:15378"/>
        <dbReference type="ChEBI" id="CHEBI:15379"/>
        <dbReference type="ChEBI" id="CHEBI:16526"/>
        <dbReference type="ChEBI" id="CHEBI:16810"/>
        <dbReference type="ChEBI" id="CHEBI:16842"/>
        <dbReference type="ChEBI" id="CHEBI:30031"/>
        <dbReference type="ChEBI" id="CHEBI:85452"/>
        <dbReference type="ChEBI" id="CHEBI:139075"/>
    </reaction>
    <physiologicalReaction direction="left-to-right" evidence="13">
        <dbReference type="Rhea" id="RHEA:70436"/>
    </physiologicalReaction>
</comment>
<evidence type="ECO:0000256" key="2">
    <source>
        <dbReference type="ARBA" id="ARBA00004604"/>
    </source>
</evidence>
<feature type="domain" description="Fe2OG dioxygenase" evidence="28">
    <location>
        <begin position="117"/>
        <end position="222"/>
    </location>
</feature>
<dbReference type="InterPro" id="IPR005123">
    <property type="entry name" value="Oxoglu/Fe-dep_dioxygenase_dom"/>
</dbReference>
<dbReference type="GO" id="GO:0008198">
    <property type="term" value="F:ferrous iron binding"/>
    <property type="evidence" value="ECO:0007669"/>
    <property type="project" value="TreeGrafter"/>
</dbReference>
<proteinExistence type="predicted"/>
<evidence type="ECO:0000256" key="1">
    <source>
        <dbReference type="ARBA" id="ARBA00001954"/>
    </source>
</evidence>
<comment type="catalytic activity">
    <reaction evidence="21">
        <text>a methylated nucleobase within DNA + 2-oxoglutarate + O2 = a nucleobase within DNA + formaldehyde + succinate + CO2</text>
        <dbReference type="Rhea" id="RHEA:30299"/>
        <dbReference type="Rhea" id="RHEA-COMP:12192"/>
        <dbReference type="Rhea" id="RHEA-COMP:12193"/>
        <dbReference type="ChEBI" id="CHEBI:15379"/>
        <dbReference type="ChEBI" id="CHEBI:16526"/>
        <dbReference type="ChEBI" id="CHEBI:16810"/>
        <dbReference type="ChEBI" id="CHEBI:16842"/>
        <dbReference type="ChEBI" id="CHEBI:30031"/>
        <dbReference type="ChEBI" id="CHEBI:32875"/>
        <dbReference type="ChEBI" id="CHEBI:64428"/>
        <dbReference type="EC" id="1.14.11.33"/>
    </reaction>
    <physiologicalReaction direction="left-to-right" evidence="21">
        <dbReference type="Rhea" id="RHEA:30300"/>
    </physiologicalReaction>
</comment>
<comment type="catalytic activity">
    <reaction evidence="19">
        <text>a 1,N(6)-etheno-2'-deoxyadenosine in double-stranded DNA + 2-oxoglutarate + O2 + H2O = a 2'-deoxyadenosine in double-stranded DNA + glyoxal + succinate + CO2</text>
        <dbReference type="Rhea" id="RHEA:70463"/>
        <dbReference type="Rhea" id="RHEA-COMP:17897"/>
        <dbReference type="Rhea" id="RHEA-COMP:17903"/>
        <dbReference type="ChEBI" id="CHEBI:15377"/>
        <dbReference type="ChEBI" id="CHEBI:15379"/>
        <dbReference type="ChEBI" id="CHEBI:16526"/>
        <dbReference type="ChEBI" id="CHEBI:16810"/>
        <dbReference type="ChEBI" id="CHEBI:30031"/>
        <dbReference type="ChEBI" id="CHEBI:34779"/>
        <dbReference type="ChEBI" id="CHEBI:90615"/>
        <dbReference type="ChEBI" id="CHEBI:189583"/>
    </reaction>
    <physiologicalReaction direction="left-to-right" evidence="19">
        <dbReference type="Rhea" id="RHEA:70464"/>
    </physiologicalReaction>
</comment>
<comment type="caution">
    <text evidence="29">The sequence shown here is derived from an EMBL/GenBank/DDBJ whole genome shotgun (WGS) entry which is preliminary data.</text>
</comment>
<dbReference type="GO" id="GO:0051747">
    <property type="term" value="F:cytosine C-5 DNA demethylase activity"/>
    <property type="evidence" value="ECO:0007669"/>
    <property type="project" value="TreeGrafter"/>
</dbReference>
<organism evidence="29 30">
    <name type="scientific">Acanthoscelides obtectus</name>
    <name type="common">Bean weevil</name>
    <name type="synonym">Bruchus obtectus</name>
    <dbReference type="NCBI Taxonomy" id="200917"/>
    <lineage>
        <taxon>Eukaryota</taxon>
        <taxon>Metazoa</taxon>
        <taxon>Ecdysozoa</taxon>
        <taxon>Arthropoda</taxon>
        <taxon>Hexapoda</taxon>
        <taxon>Insecta</taxon>
        <taxon>Pterygota</taxon>
        <taxon>Neoptera</taxon>
        <taxon>Endopterygota</taxon>
        <taxon>Coleoptera</taxon>
        <taxon>Polyphaga</taxon>
        <taxon>Cucujiformia</taxon>
        <taxon>Chrysomeloidea</taxon>
        <taxon>Chrysomelidae</taxon>
        <taxon>Bruchinae</taxon>
        <taxon>Bruchini</taxon>
        <taxon>Acanthoscelides</taxon>
    </lineage>
</organism>
<comment type="catalytic activity">
    <reaction evidence="18">
        <text>a 3,N(4)-etheno-2'-deoxycytidine in single-stranded DNA + 2-oxoglutarate + O2 + H2O = a 2'-deoxycytidine in single-stranded DNA + glyoxal + succinate + CO2</text>
        <dbReference type="Rhea" id="RHEA:70471"/>
        <dbReference type="Rhea" id="RHEA-COMP:12846"/>
        <dbReference type="Rhea" id="RHEA-COMP:17906"/>
        <dbReference type="ChEBI" id="CHEBI:15377"/>
        <dbReference type="ChEBI" id="CHEBI:15379"/>
        <dbReference type="ChEBI" id="CHEBI:16526"/>
        <dbReference type="ChEBI" id="CHEBI:16810"/>
        <dbReference type="ChEBI" id="CHEBI:30031"/>
        <dbReference type="ChEBI" id="CHEBI:34779"/>
        <dbReference type="ChEBI" id="CHEBI:85452"/>
        <dbReference type="ChEBI" id="CHEBI:189585"/>
    </reaction>
    <physiologicalReaction direction="left-to-right" evidence="18">
        <dbReference type="Rhea" id="RHEA:70472"/>
    </physiologicalReaction>
</comment>
<comment type="cofactor">
    <cofactor evidence="1">
        <name>Fe(2+)</name>
        <dbReference type="ChEBI" id="CHEBI:29033"/>
    </cofactor>
</comment>
<evidence type="ECO:0000256" key="9">
    <source>
        <dbReference type="ARBA" id="ARBA00023004"/>
    </source>
</evidence>
<keyword evidence="8" id="KW-0560">Oxidoreductase</keyword>
<evidence type="ECO:0000256" key="24">
    <source>
        <dbReference type="ARBA" id="ARBA00072134"/>
    </source>
</evidence>
<comment type="catalytic activity">
    <reaction evidence="16">
        <text>a 3,N(4)-etheno-2'-deoxycytidine in double-stranded DNA + 2-oxoglutarate + O2 + H2O = a 2'-deoxycytidine in double-stranded DNA + glyoxal + succinate + CO2</text>
        <dbReference type="Rhea" id="RHEA:70467"/>
        <dbReference type="Rhea" id="RHEA-COMP:17070"/>
        <dbReference type="Rhea" id="RHEA-COMP:17905"/>
        <dbReference type="ChEBI" id="CHEBI:15377"/>
        <dbReference type="ChEBI" id="CHEBI:15379"/>
        <dbReference type="ChEBI" id="CHEBI:16526"/>
        <dbReference type="ChEBI" id="CHEBI:16810"/>
        <dbReference type="ChEBI" id="CHEBI:30031"/>
        <dbReference type="ChEBI" id="CHEBI:34779"/>
        <dbReference type="ChEBI" id="CHEBI:85452"/>
        <dbReference type="ChEBI" id="CHEBI:189585"/>
    </reaction>
    <physiologicalReaction direction="left-to-right" evidence="16">
        <dbReference type="Rhea" id="RHEA:70468"/>
    </physiologicalReaction>
</comment>
<feature type="binding site" evidence="27">
    <location>
        <position position="136"/>
    </location>
    <ligand>
        <name>2-oxoglutarate</name>
        <dbReference type="ChEBI" id="CHEBI:16810"/>
    </ligand>
</feature>
<evidence type="ECO:0000256" key="26">
    <source>
        <dbReference type="ARBA" id="ARBA00081727"/>
    </source>
</evidence>
<evidence type="ECO:0000256" key="13">
    <source>
        <dbReference type="ARBA" id="ARBA00051165"/>
    </source>
</evidence>
<evidence type="ECO:0000256" key="11">
    <source>
        <dbReference type="ARBA" id="ARBA00023242"/>
    </source>
</evidence>
<dbReference type="Pfam" id="PF13532">
    <property type="entry name" value="2OG-FeII_Oxy_2"/>
    <property type="match status" value="1"/>
</dbReference>
<evidence type="ECO:0000256" key="5">
    <source>
        <dbReference type="ARBA" id="ARBA00022763"/>
    </source>
</evidence>
<comment type="catalytic activity">
    <reaction evidence="17">
        <text>a 1,N(2)-etheno-2'-deoxyguanosine in double-stranded DNA + 2-oxoglutarate + O2 + H2O = a 2'-deoxyguanosine in double-stranded DNA + glyoxal + succinate + CO2</text>
        <dbReference type="Rhea" id="RHEA:70487"/>
        <dbReference type="Rhea" id="RHEA-COMP:17910"/>
        <dbReference type="Rhea" id="RHEA-COMP:17912"/>
        <dbReference type="ChEBI" id="CHEBI:15377"/>
        <dbReference type="ChEBI" id="CHEBI:15379"/>
        <dbReference type="ChEBI" id="CHEBI:16526"/>
        <dbReference type="ChEBI" id="CHEBI:16810"/>
        <dbReference type="ChEBI" id="CHEBI:30031"/>
        <dbReference type="ChEBI" id="CHEBI:34779"/>
        <dbReference type="ChEBI" id="CHEBI:85445"/>
        <dbReference type="ChEBI" id="CHEBI:189586"/>
    </reaction>
    <physiologicalReaction direction="left-to-right" evidence="17">
        <dbReference type="Rhea" id="RHEA:70488"/>
    </physiologicalReaction>
</comment>
<dbReference type="GO" id="GO:0005654">
    <property type="term" value="C:nucleoplasm"/>
    <property type="evidence" value="ECO:0007669"/>
    <property type="project" value="UniProtKB-SubCell"/>
</dbReference>
<dbReference type="PROSITE" id="PS51471">
    <property type="entry name" value="FE2OG_OXY"/>
    <property type="match status" value="1"/>
</dbReference>
<evidence type="ECO:0000256" key="12">
    <source>
        <dbReference type="ARBA" id="ARBA00051010"/>
    </source>
</evidence>
<dbReference type="EC" id="1.14.11.33" evidence="23"/>
<dbReference type="InterPro" id="IPR037151">
    <property type="entry name" value="AlkB-like_sf"/>
</dbReference>
<evidence type="ECO:0000256" key="14">
    <source>
        <dbReference type="ARBA" id="ARBA00051189"/>
    </source>
</evidence>